<sequence>MQVVVDDVLLRNDRNLLMVLAIGFVLLLCIDTVTNYLRQIAIVTLSAKLNIQISANVFHHLIRLPIDYFSKRHMGDIVSRFSSLSKIREIITTSLIAAIIDGAMGLLTLFIMFIYSPKLSIIVITVVSIYGGMRYILFKPFRLMNEEKIVASAKESSHFMESVRAIQTIKLFEKENERQNNWQNNLAEALNKDIKIKLWGVGFNIANKILFGLENIIVIYFAAISVMENVMSVGMLYAFMSYKSRFISSMDGLISKWIEFKMLGLHLERLSDLIFRETANKSCNLVLEPAFALTV</sequence>
<dbReference type="SUPFAM" id="SSF90123">
    <property type="entry name" value="ABC transporter transmembrane region"/>
    <property type="match status" value="1"/>
</dbReference>
<proteinExistence type="predicted"/>
<keyword evidence="8" id="KW-1185">Reference proteome</keyword>
<evidence type="ECO:0000256" key="1">
    <source>
        <dbReference type="ARBA" id="ARBA00004651"/>
    </source>
</evidence>
<comment type="subcellular location">
    <subcellularLocation>
        <location evidence="1">Cell membrane</location>
        <topology evidence="1">Multi-pass membrane protein</topology>
    </subcellularLocation>
</comment>
<dbReference type="PANTHER" id="PTHR24221">
    <property type="entry name" value="ATP-BINDING CASSETTE SUB-FAMILY B"/>
    <property type="match status" value="1"/>
</dbReference>
<dbReference type="Proteomes" id="UP000238949">
    <property type="component" value="Unassembled WGS sequence"/>
</dbReference>
<keyword evidence="3 5" id="KW-1133">Transmembrane helix</keyword>
<protein>
    <recommendedName>
        <fullName evidence="6">ABC transmembrane type-1 domain-containing protein</fullName>
    </recommendedName>
</protein>
<keyword evidence="2 5" id="KW-0812">Transmembrane</keyword>
<dbReference type="EMBL" id="PVNP01000138">
    <property type="protein sequence ID" value="PRO73220.1"/>
    <property type="molecule type" value="Genomic_DNA"/>
</dbReference>
<dbReference type="GO" id="GO:0005524">
    <property type="term" value="F:ATP binding"/>
    <property type="evidence" value="ECO:0007669"/>
    <property type="project" value="InterPro"/>
</dbReference>
<gene>
    <name evidence="7" type="ORF">C6Y40_12630</name>
</gene>
<evidence type="ECO:0000256" key="2">
    <source>
        <dbReference type="ARBA" id="ARBA00022692"/>
    </source>
</evidence>
<feature type="transmembrane region" description="Helical" evidence="5">
    <location>
        <begin position="217"/>
        <end position="240"/>
    </location>
</feature>
<dbReference type="GO" id="GO:0005886">
    <property type="term" value="C:plasma membrane"/>
    <property type="evidence" value="ECO:0007669"/>
    <property type="project" value="UniProtKB-SubCell"/>
</dbReference>
<dbReference type="InterPro" id="IPR036640">
    <property type="entry name" value="ABC1_TM_sf"/>
</dbReference>
<evidence type="ECO:0000259" key="6">
    <source>
        <dbReference type="PROSITE" id="PS50929"/>
    </source>
</evidence>
<name>A0A2S9V9S7_9ALTE</name>
<dbReference type="Pfam" id="PF00664">
    <property type="entry name" value="ABC_membrane"/>
    <property type="match status" value="1"/>
</dbReference>
<dbReference type="InterPro" id="IPR039421">
    <property type="entry name" value="Type_1_exporter"/>
</dbReference>
<comment type="caution">
    <text evidence="7">The sequence shown here is derived from an EMBL/GenBank/DDBJ whole genome shotgun (WGS) entry which is preliminary data.</text>
</comment>
<reference evidence="8" key="1">
    <citation type="journal article" date="2020" name="Int. J. Syst. Evol. Microbiol.">
        <title>Alteromonas alba sp. nov., a marine bacterium isolated from the seawater of the West Pacific Ocean.</title>
        <authorList>
            <person name="Sun C."/>
            <person name="Wu Y.-H."/>
            <person name="Xamxidin M."/>
            <person name="Cheng H."/>
            <person name="Xu X.-W."/>
        </authorList>
    </citation>
    <scope>NUCLEOTIDE SEQUENCE [LARGE SCALE GENOMIC DNA]</scope>
    <source>
        <strain evidence="8">190</strain>
    </source>
</reference>
<dbReference type="GO" id="GO:0034040">
    <property type="term" value="F:ATPase-coupled lipid transmembrane transporter activity"/>
    <property type="evidence" value="ECO:0007669"/>
    <property type="project" value="TreeGrafter"/>
</dbReference>
<feature type="transmembrane region" description="Helical" evidence="5">
    <location>
        <begin position="90"/>
        <end position="115"/>
    </location>
</feature>
<dbReference type="Gene3D" id="1.20.1560.10">
    <property type="entry name" value="ABC transporter type 1, transmembrane domain"/>
    <property type="match status" value="1"/>
</dbReference>
<feature type="transmembrane region" description="Helical" evidence="5">
    <location>
        <begin position="121"/>
        <end position="138"/>
    </location>
</feature>
<accession>A0A2S9V9S7</accession>
<dbReference type="CDD" id="cd18567">
    <property type="entry name" value="ABC_6TM_CvaB_RaxB_like"/>
    <property type="match status" value="1"/>
</dbReference>
<evidence type="ECO:0000256" key="3">
    <source>
        <dbReference type="ARBA" id="ARBA00022989"/>
    </source>
</evidence>
<dbReference type="PROSITE" id="PS50929">
    <property type="entry name" value="ABC_TM1F"/>
    <property type="match status" value="1"/>
</dbReference>
<evidence type="ECO:0000256" key="4">
    <source>
        <dbReference type="ARBA" id="ARBA00023136"/>
    </source>
</evidence>
<keyword evidence="4 5" id="KW-0472">Membrane</keyword>
<dbReference type="GO" id="GO:0140359">
    <property type="term" value="F:ABC-type transporter activity"/>
    <property type="evidence" value="ECO:0007669"/>
    <property type="project" value="InterPro"/>
</dbReference>
<dbReference type="AlphaFoldDB" id="A0A2S9V9S7"/>
<feature type="domain" description="ABC transmembrane type-1" evidence="6">
    <location>
        <begin position="1"/>
        <end position="262"/>
    </location>
</feature>
<dbReference type="PANTHER" id="PTHR24221:SF606">
    <property type="entry name" value="COLICIN V SECRETION-PROCESSING ATP-BINDING PROTEIN"/>
    <property type="match status" value="1"/>
</dbReference>
<feature type="transmembrane region" description="Helical" evidence="5">
    <location>
        <begin position="16"/>
        <end position="37"/>
    </location>
</feature>
<dbReference type="InterPro" id="IPR011527">
    <property type="entry name" value="ABC1_TM_dom"/>
</dbReference>
<organism evidence="7 8">
    <name type="scientific">Alteromonas alba</name>
    <dbReference type="NCBI Taxonomy" id="2079529"/>
    <lineage>
        <taxon>Bacteria</taxon>
        <taxon>Pseudomonadati</taxon>
        <taxon>Pseudomonadota</taxon>
        <taxon>Gammaproteobacteria</taxon>
        <taxon>Alteromonadales</taxon>
        <taxon>Alteromonadaceae</taxon>
        <taxon>Alteromonas/Salinimonas group</taxon>
        <taxon>Alteromonas</taxon>
    </lineage>
</organism>
<dbReference type="OrthoDB" id="9806127at2"/>
<evidence type="ECO:0000256" key="5">
    <source>
        <dbReference type="SAM" id="Phobius"/>
    </source>
</evidence>
<evidence type="ECO:0000313" key="7">
    <source>
        <dbReference type="EMBL" id="PRO73220.1"/>
    </source>
</evidence>
<evidence type="ECO:0000313" key="8">
    <source>
        <dbReference type="Proteomes" id="UP000238949"/>
    </source>
</evidence>